<dbReference type="InterPro" id="IPR008523">
    <property type="entry name" value="DUF805"/>
</dbReference>
<dbReference type="Proteomes" id="UP000239197">
    <property type="component" value="Chromosome"/>
</dbReference>
<dbReference type="PANTHER" id="PTHR34980:SF1">
    <property type="entry name" value="INNER MEMBRANE PROTEIN"/>
    <property type="match status" value="1"/>
</dbReference>
<keyword evidence="1" id="KW-0812">Transmembrane</keyword>
<feature type="transmembrane region" description="Helical" evidence="1">
    <location>
        <begin position="75"/>
        <end position="93"/>
    </location>
</feature>
<gene>
    <name evidence="2" type="ORF">BV494_17395</name>
</gene>
<reference evidence="3" key="1">
    <citation type="submission" date="2017-01" db="EMBL/GenBank/DDBJ databases">
        <title>Genome sequence of Rouxiella sp. ERMR1:05.</title>
        <authorList>
            <person name="Kumar R."/>
            <person name="Singh D."/>
            <person name="Kumar S."/>
        </authorList>
    </citation>
    <scope>NUCLEOTIDE SEQUENCE [LARGE SCALE GENOMIC DNA]</scope>
    <source>
        <strain evidence="3">ERMR1:05</strain>
    </source>
</reference>
<dbReference type="PANTHER" id="PTHR34980">
    <property type="entry name" value="INNER MEMBRANE PROTEIN-RELATED-RELATED"/>
    <property type="match status" value="1"/>
</dbReference>
<protein>
    <recommendedName>
        <fullName evidence="4">DUF805 domain-containing protein</fullName>
    </recommendedName>
</protein>
<evidence type="ECO:0000313" key="3">
    <source>
        <dbReference type="Proteomes" id="UP000239197"/>
    </source>
</evidence>
<sequence length="142" mass="16221">MTLQHALFSFNGRLGRRDFWLWMISWLVLMVADFFFAAKLWITYQTAGFALVVLLWPTAAVLVKRLHDRNKSAWWALLFVLAWMLVAGNWAAAMPQTWSWVLGRLAPSVIFIMLIIDCGAFVGTPGTNRFGPEPEDVRFKSA</sequence>
<dbReference type="AlphaFoldDB" id="A0A2L1UUI0"/>
<keyword evidence="1" id="KW-1133">Transmembrane helix</keyword>
<feature type="transmembrane region" description="Helical" evidence="1">
    <location>
        <begin position="44"/>
        <end position="63"/>
    </location>
</feature>
<accession>A0A2L1UUI0</accession>
<keyword evidence="1" id="KW-0472">Membrane</keyword>
<feature type="transmembrane region" description="Helical" evidence="1">
    <location>
        <begin position="20"/>
        <end position="38"/>
    </location>
</feature>
<evidence type="ECO:0000313" key="2">
    <source>
        <dbReference type="EMBL" id="AVF36595.1"/>
    </source>
</evidence>
<dbReference type="GO" id="GO:0005886">
    <property type="term" value="C:plasma membrane"/>
    <property type="evidence" value="ECO:0007669"/>
    <property type="project" value="TreeGrafter"/>
</dbReference>
<organism evidence="2 3">
    <name type="scientific">Rahnella sikkimica</name>
    <dbReference type="NCBI Taxonomy" id="1805933"/>
    <lineage>
        <taxon>Bacteria</taxon>
        <taxon>Pseudomonadati</taxon>
        <taxon>Pseudomonadota</taxon>
        <taxon>Gammaproteobacteria</taxon>
        <taxon>Enterobacterales</taxon>
        <taxon>Yersiniaceae</taxon>
        <taxon>Rahnella</taxon>
    </lineage>
</organism>
<dbReference type="RefSeq" id="WP_104923986.1">
    <property type="nucleotide sequence ID" value="NZ_CP019062.1"/>
</dbReference>
<dbReference type="KEGG" id="rox:BV494_17395"/>
<dbReference type="OrthoDB" id="9812349at2"/>
<proteinExistence type="predicted"/>
<dbReference type="Pfam" id="PF05656">
    <property type="entry name" value="DUF805"/>
    <property type="match status" value="1"/>
</dbReference>
<evidence type="ECO:0008006" key="4">
    <source>
        <dbReference type="Google" id="ProtNLM"/>
    </source>
</evidence>
<evidence type="ECO:0000256" key="1">
    <source>
        <dbReference type="SAM" id="Phobius"/>
    </source>
</evidence>
<dbReference type="EMBL" id="CP019062">
    <property type="protein sequence ID" value="AVF36595.1"/>
    <property type="molecule type" value="Genomic_DNA"/>
</dbReference>
<feature type="transmembrane region" description="Helical" evidence="1">
    <location>
        <begin position="105"/>
        <end position="123"/>
    </location>
</feature>
<keyword evidence="3" id="KW-1185">Reference proteome</keyword>
<name>A0A2L1UUI0_9GAMM</name>